<comment type="similarity">
    <text evidence="1">Belongs to the ATP-dependent AMP-binding enzyme family.</text>
</comment>
<dbReference type="PANTHER" id="PTHR43201:SF5">
    <property type="entry name" value="MEDIUM-CHAIN ACYL-COA LIGASE ACSF2, MITOCHONDRIAL"/>
    <property type="match status" value="1"/>
</dbReference>
<dbReference type="Proteomes" id="UP000032360">
    <property type="component" value="Unassembled WGS sequence"/>
</dbReference>
<dbReference type="InterPro" id="IPR000873">
    <property type="entry name" value="AMP-dep_synth/lig_dom"/>
</dbReference>
<dbReference type="EMBL" id="JXYS01000071">
    <property type="protein sequence ID" value="KJF16883.1"/>
    <property type="molecule type" value="Genomic_DNA"/>
</dbReference>
<evidence type="ECO:0000313" key="5">
    <source>
        <dbReference type="EMBL" id="KJF16883.1"/>
    </source>
</evidence>
<gene>
    <name evidence="5" type="primary">lcfB7</name>
    <name evidence="5" type="ORF">AXFE_22380</name>
</gene>
<dbReference type="EC" id="6.2.1.3" evidence="5"/>
<feature type="domain" description="AMP-binding enzyme C-terminal" evidence="4">
    <location>
        <begin position="450"/>
        <end position="525"/>
    </location>
</feature>
<evidence type="ECO:0000256" key="1">
    <source>
        <dbReference type="ARBA" id="ARBA00006432"/>
    </source>
</evidence>
<reference evidence="5 6" key="1">
    <citation type="submission" date="2015-01" db="EMBL/GenBank/DDBJ databases">
        <title>Draft genome of the acidophilic iron oxidizer Acidithrix ferrooxidans strain Py-F3.</title>
        <authorList>
            <person name="Poehlein A."/>
            <person name="Eisen S."/>
            <person name="Schloemann M."/>
            <person name="Johnson B.D."/>
            <person name="Daniel R."/>
            <person name="Muehling M."/>
        </authorList>
    </citation>
    <scope>NUCLEOTIDE SEQUENCE [LARGE SCALE GENOMIC DNA]</scope>
    <source>
        <strain evidence="5 6">Py-F3</strain>
    </source>
</reference>
<dbReference type="InterPro" id="IPR020845">
    <property type="entry name" value="AMP-binding_CS"/>
</dbReference>
<sequence length="543" mass="58614">MQESVSFESIRGQLGSLTLGGLLRDRAINFRDATYLDQLHPTRNGKEVCTFSQLKHRADQISSALIDRGYRAGDSIAIAGVNSIDWVAVFLGVTQVGMVLVTLNVRYRREELSYMLETSQARIAITPATNQGFNLAELYGELLQELPLLDDVIFFDDEVDVGHSFSLLRDSFVNESIDEWIEGVKPLDPAVILFTSGTTGRPKGATITHRSIIASAWAQAEHFGIGSGDSMAGHMPFNHVGGLTCTLITSMIGASRIHLMETFSPKGAIEMISTERLTSFSGVPTMFNLILADPSFASIDTSCVRYVVVGGSNVDPTLASEIAAAFPKATIHNLYGLSETSGACIISPLGDSLALVSTTLGSAIGDFRLKVVDDAGLDVGIDSDGELCVSGDCVVLGYWKDSLNTASMKDSEGWLRTGDIVQITFDGHVVLRGRKKEMFIQGGFNVYPVEVENVLAKYPDVALVAGIGVADSILGEVGRYYIVPKHGSNIDLFGLAQFAKERLASYKLPVEYVIAESLPFTPVGKIQKSILKDVITAPVIRTK</sequence>
<dbReference type="PANTHER" id="PTHR43201">
    <property type="entry name" value="ACYL-COA SYNTHETASE"/>
    <property type="match status" value="1"/>
</dbReference>
<dbReference type="PROSITE" id="PS00455">
    <property type="entry name" value="AMP_BINDING"/>
    <property type="match status" value="1"/>
</dbReference>
<dbReference type="InterPro" id="IPR025110">
    <property type="entry name" value="AMP-bd_C"/>
</dbReference>
<dbReference type="GO" id="GO:0004467">
    <property type="term" value="F:long-chain fatty acid-CoA ligase activity"/>
    <property type="evidence" value="ECO:0007669"/>
    <property type="project" value="UniProtKB-EC"/>
</dbReference>
<evidence type="ECO:0000259" key="4">
    <source>
        <dbReference type="Pfam" id="PF13193"/>
    </source>
</evidence>
<keyword evidence="2 5" id="KW-0436">Ligase</keyword>
<keyword evidence="6" id="KW-1185">Reference proteome</keyword>
<dbReference type="Pfam" id="PF13193">
    <property type="entry name" value="AMP-binding_C"/>
    <property type="match status" value="1"/>
</dbReference>
<dbReference type="RefSeq" id="WP_052605861.1">
    <property type="nucleotide sequence ID" value="NZ_JXYS01000071.1"/>
</dbReference>
<evidence type="ECO:0000256" key="2">
    <source>
        <dbReference type="ARBA" id="ARBA00022598"/>
    </source>
</evidence>
<evidence type="ECO:0000313" key="6">
    <source>
        <dbReference type="Proteomes" id="UP000032360"/>
    </source>
</evidence>
<dbReference type="Gene3D" id="3.30.300.30">
    <property type="match status" value="1"/>
</dbReference>
<accession>A0A0D8HG44</accession>
<dbReference type="OrthoDB" id="9803968at2"/>
<evidence type="ECO:0000259" key="3">
    <source>
        <dbReference type="Pfam" id="PF00501"/>
    </source>
</evidence>
<dbReference type="PATRIC" id="fig|1280514.3.peg.2943"/>
<protein>
    <submittedName>
        <fullName evidence="5">Long-chain-fatty-acid--CoA ligase</fullName>
        <ecNumber evidence="5">6.2.1.3</ecNumber>
    </submittedName>
</protein>
<proteinExistence type="inferred from homology"/>
<dbReference type="InterPro" id="IPR045851">
    <property type="entry name" value="AMP-bd_C_sf"/>
</dbReference>
<dbReference type="InterPro" id="IPR042099">
    <property type="entry name" value="ANL_N_sf"/>
</dbReference>
<name>A0A0D8HG44_9ACTN</name>
<dbReference type="AlphaFoldDB" id="A0A0D8HG44"/>
<dbReference type="Gene3D" id="3.40.50.12780">
    <property type="entry name" value="N-terminal domain of ligase-like"/>
    <property type="match status" value="1"/>
</dbReference>
<organism evidence="5 6">
    <name type="scientific">Acidithrix ferrooxidans</name>
    <dbReference type="NCBI Taxonomy" id="1280514"/>
    <lineage>
        <taxon>Bacteria</taxon>
        <taxon>Bacillati</taxon>
        <taxon>Actinomycetota</taxon>
        <taxon>Acidimicrobiia</taxon>
        <taxon>Acidimicrobiales</taxon>
        <taxon>Acidimicrobiaceae</taxon>
        <taxon>Acidithrix</taxon>
    </lineage>
</organism>
<dbReference type="STRING" id="1280514.AXFE_22380"/>
<dbReference type="Pfam" id="PF00501">
    <property type="entry name" value="AMP-binding"/>
    <property type="match status" value="1"/>
</dbReference>
<comment type="caution">
    <text evidence="5">The sequence shown here is derived from an EMBL/GenBank/DDBJ whole genome shotgun (WGS) entry which is preliminary data.</text>
</comment>
<dbReference type="SUPFAM" id="SSF56801">
    <property type="entry name" value="Acetyl-CoA synthetase-like"/>
    <property type="match status" value="1"/>
</dbReference>
<dbReference type="GO" id="GO:0031956">
    <property type="term" value="F:medium-chain fatty acid-CoA ligase activity"/>
    <property type="evidence" value="ECO:0007669"/>
    <property type="project" value="TreeGrafter"/>
</dbReference>
<feature type="domain" description="AMP-dependent synthetase/ligase" evidence="3">
    <location>
        <begin position="30"/>
        <end position="399"/>
    </location>
</feature>